<accession>A0A6A2YPT6</accession>
<dbReference type="GO" id="GO:0016491">
    <property type="term" value="F:oxidoreductase activity"/>
    <property type="evidence" value="ECO:0007669"/>
    <property type="project" value="UniProtKB-KW"/>
</dbReference>
<dbReference type="AlphaFoldDB" id="A0A6A2YPT6"/>
<dbReference type="SUPFAM" id="SSF51197">
    <property type="entry name" value="Clavaminate synthase-like"/>
    <property type="match status" value="1"/>
</dbReference>
<dbReference type="InterPro" id="IPR026992">
    <property type="entry name" value="DIOX_N"/>
</dbReference>
<feature type="domain" description="Non-haem dioxygenase N-terminal" evidence="4">
    <location>
        <begin position="68"/>
        <end position="166"/>
    </location>
</feature>
<evidence type="ECO:0000259" key="4">
    <source>
        <dbReference type="Pfam" id="PF14226"/>
    </source>
</evidence>
<keyword evidence="6" id="KW-1185">Reference proteome</keyword>
<dbReference type="EMBL" id="VEPZ02001308">
    <property type="protein sequence ID" value="KAE8681390.1"/>
    <property type="molecule type" value="Genomic_DNA"/>
</dbReference>
<proteinExistence type="predicted"/>
<comment type="caution">
    <text evidence="5">The sequence shown here is derived from an EMBL/GenBank/DDBJ whole genome shotgun (WGS) entry which is preliminary data.</text>
</comment>
<dbReference type="PANTHER" id="PTHR10209">
    <property type="entry name" value="OXIDOREDUCTASE, 2OG-FE II OXYGENASE FAMILY PROTEIN"/>
    <property type="match status" value="1"/>
</dbReference>
<evidence type="ECO:0000313" key="6">
    <source>
        <dbReference type="Proteomes" id="UP000436088"/>
    </source>
</evidence>
<dbReference type="GO" id="GO:0046872">
    <property type="term" value="F:metal ion binding"/>
    <property type="evidence" value="ECO:0007669"/>
    <property type="project" value="UniProtKB-KW"/>
</dbReference>
<evidence type="ECO:0000256" key="3">
    <source>
        <dbReference type="ARBA" id="ARBA00023004"/>
    </source>
</evidence>
<reference evidence="5" key="1">
    <citation type="submission" date="2019-09" db="EMBL/GenBank/DDBJ databases">
        <title>Draft genome information of white flower Hibiscus syriacus.</title>
        <authorList>
            <person name="Kim Y.-M."/>
        </authorList>
    </citation>
    <scope>NUCLEOTIDE SEQUENCE [LARGE SCALE GENOMIC DNA]</scope>
    <source>
        <strain evidence="5">YM2019G1</strain>
    </source>
</reference>
<protein>
    <submittedName>
        <fullName evidence="5">1-aminocyclopropane-1-carboxylate oxidase-like protein 1-like</fullName>
    </submittedName>
</protein>
<dbReference type="Gene3D" id="2.60.120.330">
    <property type="entry name" value="B-lactam Antibiotic, Isopenicillin N Synthase, Chain"/>
    <property type="match status" value="1"/>
</dbReference>
<evidence type="ECO:0000256" key="1">
    <source>
        <dbReference type="ARBA" id="ARBA00022723"/>
    </source>
</evidence>
<organism evidence="5 6">
    <name type="scientific">Hibiscus syriacus</name>
    <name type="common">Rose of Sharon</name>
    <dbReference type="NCBI Taxonomy" id="106335"/>
    <lineage>
        <taxon>Eukaryota</taxon>
        <taxon>Viridiplantae</taxon>
        <taxon>Streptophyta</taxon>
        <taxon>Embryophyta</taxon>
        <taxon>Tracheophyta</taxon>
        <taxon>Spermatophyta</taxon>
        <taxon>Magnoliopsida</taxon>
        <taxon>eudicotyledons</taxon>
        <taxon>Gunneridae</taxon>
        <taxon>Pentapetalae</taxon>
        <taxon>rosids</taxon>
        <taxon>malvids</taxon>
        <taxon>Malvales</taxon>
        <taxon>Malvaceae</taxon>
        <taxon>Malvoideae</taxon>
        <taxon>Hibiscus</taxon>
    </lineage>
</organism>
<keyword evidence="3" id="KW-0408">Iron</keyword>
<keyword evidence="2" id="KW-0560">Oxidoreductase</keyword>
<evidence type="ECO:0000256" key="2">
    <source>
        <dbReference type="ARBA" id="ARBA00023002"/>
    </source>
</evidence>
<dbReference type="PANTHER" id="PTHR10209:SF859">
    <property type="entry name" value="OS03G0690500 PROTEIN"/>
    <property type="match status" value="1"/>
</dbReference>
<sequence length="186" mass="21714">MVVTDETKINEDSNYDRQKELKASADLKAGVKGLFDAGITKVPRMFIATPISTSSPTTTEKTQFRILVIDRKGIRDNPLRHNETVEDVRHASETWVFFQVVNHGIPLSVLEEMKHGVRRFHELDMKEKKAYYTKDTVMKFRYTSNFNLFTTSFAKWRDTCFCIMAPEKLQFMRDPCCHSITHFYCE</sequence>
<name>A0A6A2YPT6_HIBSY</name>
<gene>
    <name evidence="5" type="ORF">F3Y22_tig00111330pilonHSYRG00513</name>
</gene>
<keyword evidence="1" id="KW-0479">Metal-binding</keyword>
<evidence type="ECO:0000313" key="5">
    <source>
        <dbReference type="EMBL" id="KAE8681390.1"/>
    </source>
</evidence>
<dbReference type="InterPro" id="IPR027443">
    <property type="entry name" value="IPNS-like_sf"/>
</dbReference>
<dbReference type="Pfam" id="PF14226">
    <property type="entry name" value="DIOX_N"/>
    <property type="match status" value="1"/>
</dbReference>
<dbReference type="Proteomes" id="UP000436088">
    <property type="component" value="Unassembled WGS sequence"/>
</dbReference>